<dbReference type="InterPro" id="IPR008254">
    <property type="entry name" value="Flavodoxin/NO_synth"/>
</dbReference>
<keyword evidence="5" id="KW-1185">Reference proteome</keyword>
<dbReference type="EMBL" id="KE560903">
    <property type="protein sequence ID" value="EPZ34916.1"/>
    <property type="molecule type" value="Genomic_DNA"/>
</dbReference>
<dbReference type="OrthoDB" id="504689at2759"/>
<dbReference type="AlphaFoldDB" id="A0A075B1R9"/>
<dbReference type="InterPro" id="IPR010089">
    <property type="entry name" value="Flavoprotein_WrbA-like"/>
</dbReference>
<accession>A0A075B1R9</accession>
<dbReference type="GO" id="GO:0003955">
    <property type="term" value="F:NAD(P)H dehydrogenase (quinone) activity"/>
    <property type="evidence" value="ECO:0007669"/>
    <property type="project" value="InterPro"/>
</dbReference>
<protein>
    <submittedName>
        <fullName evidence="4">Flavo protein WrbA</fullName>
    </submittedName>
    <submittedName>
        <fullName evidence="3">Flavoprotein WrbA domain-containing protein</fullName>
    </submittedName>
</protein>
<dbReference type="PANTHER" id="PTHR30546">
    <property type="entry name" value="FLAVODOXIN-RELATED PROTEIN WRBA-RELATED"/>
    <property type="match status" value="1"/>
</dbReference>
<comment type="similarity">
    <text evidence="1">Belongs to the WrbA family.</text>
</comment>
<dbReference type="InterPro" id="IPR005025">
    <property type="entry name" value="FMN_Rdtase-like_dom"/>
</dbReference>
<dbReference type="GO" id="GO:0016020">
    <property type="term" value="C:membrane"/>
    <property type="evidence" value="ECO:0007669"/>
    <property type="project" value="TreeGrafter"/>
</dbReference>
<dbReference type="Gene3D" id="3.40.50.360">
    <property type="match status" value="1"/>
</dbReference>
<evidence type="ECO:0000259" key="2">
    <source>
        <dbReference type="PROSITE" id="PS50902"/>
    </source>
</evidence>
<reference evidence="3 5" key="1">
    <citation type="journal article" date="2013" name="Curr. Biol.">
        <title>Shared signatures of parasitism and phylogenomics unite Cryptomycota and microsporidia.</title>
        <authorList>
            <person name="James T.Y."/>
            <person name="Pelin A."/>
            <person name="Bonen L."/>
            <person name="Ahrendt S."/>
            <person name="Sain D."/>
            <person name="Corradi N."/>
            <person name="Stajich J.E."/>
        </authorList>
    </citation>
    <scope>NUCLEOTIDE SEQUENCE [LARGE SCALE GENOMIC DNA]</scope>
    <source>
        <strain evidence="3">CSF55</strain>
        <strain evidence="3">CSF55</strain>
    </source>
</reference>
<dbReference type="EMBL" id="ML005102">
    <property type="protein sequence ID" value="RKP20170.1"/>
    <property type="molecule type" value="Genomic_DNA"/>
</dbReference>
<dbReference type="HOGENOM" id="CLU_051402_0_1_1"/>
<dbReference type="STRING" id="988480.A0A075B1R9"/>
<sequence length="198" mass="21261">MTKPKVFVIIYTTYHHMAERVKAGLEKAGVEATIYQVAETLPADVLAKMGAPPKPNVPVITAADLEKADGFVFGFPTRYGMIPAQFKAFWDSTGQLWAKGALVGKMAATFTSTATLGGGQETTHLTFISQLVHHGIVYVPLGYTNQQMFNIEEVHGGSPYGAGCIAGGDGSRQPSELELSVAEHQGSHFGKTISQYKK</sequence>
<dbReference type="PROSITE" id="PS50902">
    <property type="entry name" value="FLAVODOXIN_LIKE"/>
    <property type="match status" value="1"/>
</dbReference>
<dbReference type="OMA" id="GMFELEQ"/>
<dbReference type="SUPFAM" id="SSF52218">
    <property type="entry name" value="Flavoproteins"/>
    <property type="match status" value="1"/>
</dbReference>
<proteinExistence type="inferred from homology"/>
<name>A0A075B1R9_ROZAC</name>
<organism evidence="3 5">
    <name type="scientific">Rozella allomycis (strain CSF55)</name>
    <dbReference type="NCBI Taxonomy" id="988480"/>
    <lineage>
        <taxon>Eukaryota</taxon>
        <taxon>Fungi</taxon>
        <taxon>Fungi incertae sedis</taxon>
        <taxon>Cryptomycota</taxon>
        <taxon>Cryptomycota incertae sedis</taxon>
        <taxon>Rozella</taxon>
    </lineage>
</organism>
<dbReference type="Proteomes" id="UP000030755">
    <property type="component" value="Unassembled WGS sequence"/>
</dbReference>
<gene>
    <name evidence="3" type="ORF">O9G_001646</name>
    <name evidence="4" type="ORF">ROZALSC1DRAFT_28319</name>
</gene>
<feature type="domain" description="Flavodoxin-like" evidence="2">
    <location>
        <begin position="3"/>
        <end position="189"/>
    </location>
</feature>
<dbReference type="NCBIfam" id="TIGR01755">
    <property type="entry name" value="flav_wrbA"/>
    <property type="match status" value="1"/>
</dbReference>
<evidence type="ECO:0000313" key="6">
    <source>
        <dbReference type="Proteomes" id="UP000281549"/>
    </source>
</evidence>
<dbReference type="PANTHER" id="PTHR30546:SF23">
    <property type="entry name" value="FLAVOPROTEIN-LIKE PROTEIN YCP4-RELATED"/>
    <property type="match status" value="1"/>
</dbReference>
<dbReference type="NCBIfam" id="NF002999">
    <property type="entry name" value="PRK03767.1"/>
    <property type="match status" value="1"/>
</dbReference>
<evidence type="ECO:0000313" key="3">
    <source>
        <dbReference type="EMBL" id="EPZ34916.1"/>
    </source>
</evidence>
<dbReference type="Pfam" id="PF03358">
    <property type="entry name" value="FMN_red"/>
    <property type="match status" value="1"/>
</dbReference>
<evidence type="ECO:0000313" key="4">
    <source>
        <dbReference type="EMBL" id="RKP20170.1"/>
    </source>
</evidence>
<dbReference type="Proteomes" id="UP000281549">
    <property type="component" value="Unassembled WGS sequence"/>
</dbReference>
<reference evidence="4" key="3">
    <citation type="submission" date="2018-08" db="EMBL/GenBank/DDBJ databases">
        <title>Leveraging single-cell genomics to expand the Fungal Tree of Life.</title>
        <authorList>
            <consortium name="DOE Joint Genome Institute"/>
            <person name="Ahrendt S.R."/>
            <person name="Quandt C.A."/>
            <person name="Ciobanu D."/>
            <person name="Clum A."/>
            <person name="Salamov A."/>
            <person name="Andreopoulos B."/>
            <person name="Cheng J.-F."/>
            <person name="Woyke T."/>
            <person name="Pelin A."/>
            <person name="Henrissat B."/>
            <person name="Reynolds N."/>
            <person name="Benny G.L."/>
            <person name="Smith M.E."/>
            <person name="James T.Y."/>
            <person name="Grigoriev I.V."/>
        </authorList>
    </citation>
    <scope>NUCLEOTIDE SEQUENCE</scope>
    <source>
        <strain evidence="4">CSF55</strain>
    </source>
</reference>
<dbReference type="InterPro" id="IPR029039">
    <property type="entry name" value="Flavoprotein-like_sf"/>
</dbReference>
<evidence type="ECO:0000313" key="5">
    <source>
        <dbReference type="Proteomes" id="UP000030755"/>
    </source>
</evidence>
<dbReference type="FunFam" id="3.40.50.360:FF:000001">
    <property type="entry name" value="NAD(P)H dehydrogenase (Quinone) FQR1-like"/>
    <property type="match status" value="1"/>
</dbReference>
<reference evidence="6" key="2">
    <citation type="journal article" date="2018" name="Nat. Microbiol.">
        <title>Leveraging single-cell genomics to expand the fungal tree of life.</title>
        <authorList>
            <person name="Ahrendt S.R."/>
            <person name="Quandt C.A."/>
            <person name="Ciobanu D."/>
            <person name="Clum A."/>
            <person name="Salamov A."/>
            <person name="Andreopoulos B."/>
            <person name="Cheng J.F."/>
            <person name="Woyke T."/>
            <person name="Pelin A."/>
            <person name="Henrissat B."/>
            <person name="Reynolds N.K."/>
            <person name="Benny G.L."/>
            <person name="Smith M.E."/>
            <person name="James T.Y."/>
            <person name="Grigoriev I.V."/>
        </authorList>
    </citation>
    <scope>NUCLEOTIDE SEQUENCE [LARGE SCALE GENOMIC DNA]</scope>
    <source>
        <strain evidence="6">CSF55</strain>
    </source>
</reference>
<dbReference type="GO" id="GO:0010181">
    <property type="term" value="F:FMN binding"/>
    <property type="evidence" value="ECO:0007669"/>
    <property type="project" value="InterPro"/>
</dbReference>
<evidence type="ECO:0000256" key="1">
    <source>
        <dbReference type="ARBA" id="ARBA00006961"/>
    </source>
</evidence>